<dbReference type="GO" id="GO:0034490">
    <property type="term" value="P:basic amino acid transmembrane import into vacuole"/>
    <property type="evidence" value="ECO:0007669"/>
    <property type="project" value="UniProtKB-ARBA"/>
</dbReference>
<feature type="transmembrane region" description="Helical" evidence="10">
    <location>
        <begin position="20"/>
        <end position="38"/>
    </location>
</feature>
<evidence type="ECO:0000256" key="4">
    <source>
        <dbReference type="ARBA" id="ARBA00022554"/>
    </source>
</evidence>
<dbReference type="Pfam" id="PF04193">
    <property type="entry name" value="PQ-loop"/>
    <property type="match status" value="2"/>
</dbReference>
<evidence type="ECO:0000256" key="5">
    <source>
        <dbReference type="ARBA" id="ARBA00022692"/>
    </source>
</evidence>
<comment type="caution">
    <text evidence="11">The sequence shown here is derived from an EMBL/GenBank/DDBJ whole genome shotgun (WGS) entry which is preliminary data.</text>
</comment>
<keyword evidence="8 10" id="KW-0472">Membrane</keyword>
<feature type="transmembrane region" description="Helical" evidence="10">
    <location>
        <begin position="177"/>
        <end position="196"/>
    </location>
</feature>
<evidence type="ECO:0000256" key="9">
    <source>
        <dbReference type="ARBA" id="ARBA00038039"/>
    </source>
</evidence>
<dbReference type="Gene3D" id="1.20.1280.290">
    <property type="match status" value="2"/>
</dbReference>
<reference evidence="11 12" key="1">
    <citation type="journal article" date="2023" name="Elife">
        <title>Identification of key yeast species and microbe-microbe interactions impacting larval growth of Drosophila in the wild.</title>
        <authorList>
            <person name="Mure A."/>
            <person name="Sugiura Y."/>
            <person name="Maeda R."/>
            <person name="Honda K."/>
            <person name="Sakurai N."/>
            <person name="Takahashi Y."/>
            <person name="Watada M."/>
            <person name="Katoh T."/>
            <person name="Gotoh A."/>
            <person name="Gotoh Y."/>
            <person name="Taniguchi I."/>
            <person name="Nakamura K."/>
            <person name="Hayashi T."/>
            <person name="Katayama T."/>
            <person name="Uemura T."/>
            <person name="Hattori Y."/>
        </authorList>
    </citation>
    <scope>NUCLEOTIDE SEQUENCE [LARGE SCALE GENOMIC DNA]</scope>
    <source>
        <strain evidence="11 12">SB-73</strain>
    </source>
</reference>
<dbReference type="SMART" id="SM00679">
    <property type="entry name" value="CTNS"/>
    <property type="match status" value="2"/>
</dbReference>
<name>A0AAV5RE24_STABA</name>
<feature type="transmembrane region" description="Helical" evidence="10">
    <location>
        <begin position="50"/>
        <end position="68"/>
    </location>
</feature>
<dbReference type="PANTHER" id="PTHR16201">
    <property type="entry name" value="SEVEN TRANSMEMBRANE PROTEIN 1-RELATED"/>
    <property type="match status" value="1"/>
</dbReference>
<dbReference type="GO" id="GO:0005773">
    <property type="term" value="C:vacuole"/>
    <property type="evidence" value="ECO:0007669"/>
    <property type="project" value="UniProtKB-SubCell"/>
</dbReference>
<dbReference type="PANTHER" id="PTHR16201:SF35">
    <property type="entry name" value="VACUOLAR AMINO ACID TRANSPORTER YPQ1-RELATED"/>
    <property type="match status" value="1"/>
</dbReference>
<dbReference type="InterPro" id="IPR051415">
    <property type="entry name" value="LAAT-1"/>
</dbReference>
<evidence type="ECO:0000256" key="8">
    <source>
        <dbReference type="ARBA" id="ARBA00023136"/>
    </source>
</evidence>
<dbReference type="InterPro" id="IPR006603">
    <property type="entry name" value="PQ-loop_rpt"/>
</dbReference>
<keyword evidence="12" id="KW-1185">Reference proteome</keyword>
<keyword evidence="4" id="KW-0926">Vacuole</keyword>
<dbReference type="GO" id="GO:0012505">
    <property type="term" value="C:endomembrane system"/>
    <property type="evidence" value="ECO:0007669"/>
    <property type="project" value="UniProtKB-SubCell"/>
</dbReference>
<dbReference type="GO" id="GO:0098588">
    <property type="term" value="C:bounding membrane of organelle"/>
    <property type="evidence" value="ECO:0007669"/>
    <property type="project" value="UniProtKB-ARBA"/>
</dbReference>
<feature type="transmembrane region" description="Helical" evidence="10">
    <location>
        <begin position="135"/>
        <end position="157"/>
    </location>
</feature>
<dbReference type="GO" id="GO:0015101">
    <property type="term" value="F:organic cation transmembrane transporter activity"/>
    <property type="evidence" value="ECO:0007669"/>
    <property type="project" value="UniProtKB-ARBA"/>
</dbReference>
<organism evidence="11 12">
    <name type="scientific">Starmerella bacillaris</name>
    <name type="common">Yeast</name>
    <name type="synonym">Candida zemplinina</name>
    <dbReference type="NCBI Taxonomy" id="1247836"/>
    <lineage>
        <taxon>Eukaryota</taxon>
        <taxon>Fungi</taxon>
        <taxon>Dikarya</taxon>
        <taxon>Ascomycota</taxon>
        <taxon>Saccharomycotina</taxon>
        <taxon>Dipodascomycetes</taxon>
        <taxon>Dipodascales</taxon>
        <taxon>Trichomonascaceae</taxon>
        <taxon>Starmerella</taxon>
    </lineage>
</organism>
<protein>
    <submittedName>
        <fullName evidence="11">Cationic amino acid transporter</fullName>
    </submittedName>
</protein>
<dbReference type="FunFam" id="1.20.1280.290:FF:000011">
    <property type="entry name" value="PQ loop repeat protein"/>
    <property type="match status" value="1"/>
</dbReference>
<gene>
    <name evidence="11" type="ORF">DASB73_005630</name>
</gene>
<evidence type="ECO:0000256" key="3">
    <source>
        <dbReference type="ARBA" id="ARBA00022448"/>
    </source>
</evidence>
<keyword evidence="7 10" id="KW-1133">Transmembrane helix</keyword>
<evidence type="ECO:0000256" key="6">
    <source>
        <dbReference type="ARBA" id="ARBA00022737"/>
    </source>
</evidence>
<accession>A0AAV5RE24</accession>
<evidence type="ECO:0000313" key="11">
    <source>
        <dbReference type="EMBL" id="GMM49605.1"/>
    </source>
</evidence>
<dbReference type="EMBL" id="BTGC01000003">
    <property type="protein sequence ID" value="GMM49605.1"/>
    <property type="molecule type" value="Genomic_DNA"/>
</dbReference>
<dbReference type="GO" id="GO:0015174">
    <property type="term" value="F:basic amino acid transmembrane transporter activity"/>
    <property type="evidence" value="ECO:0007669"/>
    <property type="project" value="UniProtKB-ARBA"/>
</dbReference>
<dbReference type="FunFam" id="1.20.1280.290:FF:000012">
    <property type="entry name" value="Vacuolar membrane PQ loop repeat protein"/>
    <property type="match status" value="1"/>
</dbReference>
<dbReference type="Proteomes" id="UP001362899">
    <property type="component" value="Unassembled WGS sequence"/>
</dbReference>
<comment type="subcellular location">
    <subcellularLocation>
        <location evidence="2">Endomembrane system</location>
        <topology evidence="2">Multi-pass membrane protein</topology>
    </subcellularLocation>
    <subcellularLocation>
        <location evidence="1">Vacuole</location>
    </subcellularLocation>
</comment>
<sequence length="269" mass="29503">MSLSLSLSQSQGLSRETVSAMAGSVSLACWIIVFTPQIYENWRRKSAEGLSVAFVAIWLLGDLFNVFGSVLQKVLPTMLILAIYYTLADTVLLWQCYKYRNRSPTVPEVDEESPLIERECAFLERVIGNSRYATVIENTVIVALVVICGLIGSKFSNNASGPSGPSGEQEISVSGQIMGWICALLYLASRVPQIVLNARRKCTDGVSILFFVFALLGNVTYCISIFAADSSLHSLTINASWILGSAGSLLLDITVLVQFYMYRNNSVEL</sequence>
<evidence type="ECO:0000313" key="12">
    <source>
        <dbReference type="Proteomes" id="UP001362899"/>
    </source>
</evidence>
<evidence type="ECO:0000256" key="7">
    <source>
        <dbReference type="ARBA" id="ARBA00022989"/>
    </source>
</evidence>
<dbReference type="GO" id="GO:0034488">
    <property type="term" value="P:basic amino acid transmembrane export from vacuole"/>
    <property type="evidence" value="ECO:0007669"/>
    <property type="project" value="UniProtKB-ARBA"/>
</dbReference>
<feature type="transmembrane region" description="Helical" evidence="10">
    <location>
        <begin position="240"/>
        <end position="262"/>
    </location>
</feature>
<keyword evidence="5 10" id="KW-0812">Transmembrane</keyword>
<keyword evidence="3" id="KW-0813">Transport</keyword>
<dbReference type="AlphaFoldDB" id="A0AAV5RE24"/>
<evidence type="ECO:0000256" key="1">
    <source>
        <dbReference type="ARBA" id="ARBA00004116"/>
    </source>
</evidence>
<keyword evidence="6" id="KW-0677">Repeat</keyword>
<evidence type="ECO:0000256" key="2">
    <source>
        <dbReference type="ARBA" id="ARBA00004127"/>
    </source>
</evidence>
<feature type="transmembrane region" description="Helical" evidence="10">
    <location>
        <begin position="74"/>
        <end position="94"/>
    </location>
</feature>
<comment type="similarity">
    <text evidence="9">Belongs to the laat-1 family.</text>
</comment>
<dbReference type="GO" id="GO:0015179">
    <property type="term" value="F:L-amino acid transmembrane transporter activity"/>
    <property type="evidence" value="ECO:0007669"/>
    <property type="project" value="UniProtKB-ARBA"/>
</dbReference>
<proteinExistence type="inferred from homology"/>
<feature type="transmembrane region" description="Helical" evidence="10">
    <location>
        <begin position="208"/>
        <end position="228"/>
    </location>
</feature>
<evidence type="ECO:0000256" key="10">
    <source>
        <dbReference type="SAM" id="Phobius"/>
    </source>
</evidence>